<evidence type="ECO:0000256" key="1">
    <source>
        <dbReference type="SAM" id="SignalP"/>
    </source>
</evidence>
<protein>
    <submittedName>
        <fullName evidence="2">Type IV conjugative transfer system protein TraV</fullName>
    </submittedName>
</protein>
<dbReference type="NCBIfam" id="TIGR02747">
    <property type="entry name" value="TraV"/>
    <property type="match status" value="1"/>
</dbReference>
<dbReference type="AlphaFoldDB" id="A0A2T3M7H2"/>
<evidence type="ECO:0000313" key="3">
    <source>
        <dbReference type="Proteomes" id="UP000240410"/>
    </source>
</evidence>
<reference evidence="2 3" key="1">
    <citation type="submission" date="2018-03" db="EMBL/GenBank/DDBJ databases">
        <title>Whole genome sequencing of Histamine producing bacteria.</title>
        <authorList>
            <person name="Butler K."/>
        </authorList>
    </citation>
    <scope>NUCLEOTIDE SEQUENCE [LARGE SCALE GENOMIC DNA]</scope>
    <source>
        <strain evidence="2 3">ATCC 33979</strain>
    </source>
</reference>
<evidence type="ECO:0000313" key="2">
    <source>
        <dbReference type="EMBL" id="PSV88234.1"/>
    </source>
</evidence>
<organism evidence="2 3">
    <name type="scientific">Photobacterium leiognathi</name>
    <dbReference type="NCBI Taxonomy" id="553611"/>
    <lineage>
        <taxon>Bacteria</taxon>
        <taxon>Pseudomonadati</taxon>
        <taxon>Pseudomonadota</taxon>
        <taxon>Gammaproteobacteria</taxon>
        <taxon>Vibrionales</taxon>
        <taxon>Vibrionaceae</taxon>
        <taxon>Photobacterium</taxon>
    </lineage>
</organism>
<accession>A0A2T3M7H2</accession>
<comment type="caution">
    <text evidence="2">The sequence shown here is derived from an EMBL/GenBank/DDBJ whole genome shotgun (WGS) entry which is preliminary data.</text>
</comment>
<keyword evidence="1" id="KW-0732">Signal</keyword>
<dbReference type="InterPro" id="IPR014118">
    <property type="entry name" value="T4SS_TraV"/>
</dbReference>
<dbReference type="Proteomes" id="UP000240410">
    <property type="component" value="Unassembled WGS sequence"/>
</dbReference>
<dbReference type="Pfam" id="PF09676">
    <property type="entry name" value="TraV"/>
    <property type="match status" value="1"/>
</dbReference>
<dbReference type="OrthoDB" id="5641150at2"/>
<dbReference type="PROSITE" id="PS51257">
    <property type="entry name" value="PROKAR_LIPOPROTEIN"/>
    <property type="match status" value="1"/>
</dbReference>
<feature type="signal peptide" evidence="1">
    <location>
        <begin position="1"/>
        <end position="17"/>
    </location>
</feature>
<feature type="chain" id="PRO_5015394050" evidence="1">
    <location>
        <begin position="18"/>
        <end position="144"/>
    </location>
</feature>
<sequence>MKPLFLFCALTLTGCTAGLNSDFSCSGIDGINGCVSLNDINTMVDKGQFATDNQGNVLRQSPATPVTLPDSTTTFSTVNPPLVTGKPTRKREEVRQITVFPYIDSQGNYHDTSIIYTVITAPSWMVTPSQPATLPPRLYPKGAL</sequence>
<dbReference type="RefSeq" id="WP_045070339.1">
    <property type="nucleotide sequence ID" value="NZ_JZSL01000025.1"/>
</dbReference>
<name>A0A2T3M7H2_PHOLE</name>
<gene>
    <name evidence="2" type="primary">traV</name>
    <name evidence="2" type="ORF">CTM89_14755</name>
</gene>
<proteinExistence type="predicted"/>
<dbReference type="EMBL" id="PYOJ01000019">
    <property type="protein sequence ID" value="PSV88234.1"/>
    <property type="molecule type" value="Genomic_DNA"/>
</dbReference>